<dbReference type="InterPro" id="IPR036320">
    <property type="entry name" value="Glycosyl_Trfase_fam3_N_dom_sf"/>
</dbReference>
<dbReference type="RefSeq" id="WP_109611431.1">
    <property type="nucleotide sequence ID" value="NZ_QGGG01000001.1"/>
</dbReference>
<dbReference type="Proteomes" id="UP000245396">
    <property type="component" value="Unassembled WGS sequence"/>
</dbReference>
<evidence type="ECO:0000256" key="4">
    <source>
        <dbReference type="ARBA" id="ARBA00022679"/>
    </source>
</evidence>
<dbReference type="InterPro" id="IPR000847">
    <property type="entry name" value="LysR_HTH_N"/>
</dbReference>
<dbReference type="SUPFAM" id="SSF52418">
    <property type="entry name" value="Nucleoside phosphorylase/phosphoribosyltransferase catalytic domain"/>
    <property type="match status" value="1"/>
</dbReference>
<feature type="domain" description="HTH lysR-type" evidence="9">
    <location>
        <begin position="28"/>
        <end position="83"/>
    </location>
</feature>
<organism evidence="10 11">
    <name type="scientific">Pseudaminobacter salicylatoxidans</name>
    <dbReference type="NCBI Taxonomy" id="93369"/>
    <lineage>
        <taxon>Bacteria</taxon>
        <taxon>Pseudomonadati</taxon>
        <taxon>Pseudomonadota</taxon>
        <taxon>Alphaproteobacteria</taxon>
        <taxon>Hyphomicrobiales</taxon>
        <taxon>Phyllobacteriaceae</taxon>
        <taxon>Pseudaminobacter</taxon>
    </lineage>
</organism>
<accession>A0A316C9G8</accession>
<dbReference type="Pfam" id="PF02885">
    <property type="entry name" value="Glycos_trans_3N"/>
    <property type="match status" value="1"/>
</dbReference>
<dbReference type="Pfam" id="PF00126">
    <property type="entry name" value="HTH_1"/>
    <property type="match status" value="1"/>
</dbReference>
<dbReference type="AlphaFoldDB" id="A0A316C9G8"/>
<name>A0A316C9G8_PSESE</name>
<dbReference type="SUPFAM" id="SSF46785">
    <property type="entry name" value="Winged helix' DNA-binding domain"/>
    <property type="match status" value="1"/>
</dbReference>
<dbReference type="GO" id="GO:0016757">
    <property type="term" value="F:glycosyltransferase activity"/>
    <property type="evidence" value="ECO:0007669"/>
    <property type="project" value="UniProtKB-KW"/>
</dbReference>
<dbReference type="Gene3D" id="1.10.10.10">
    <property type="entry name" value="Winged helix-like DNA-binding domain superfamily/Winged helix DNA-binding domain"/>
    <property type="match status" value="1"/>
</dbReference>
<proteinExistence type="inferred from homology"/>
<keyword evidence="2" id="KW-0536">Nodulation</keyword>
<sequence length="490" mass="53028">MDSRSDMTASRKGEGGAETAPSSRLGRMRLLVALDCLLVEGSVGKAAARLGLSDAAMSRLLSQARALYADQLFIRSGRRLVPTPRAEALRKRLRALAAEADALVEGTETPVAQDHAAAESWRRAPIIEAPPLAMRPAFALDDQPSPEALAQQIARIHEENDPRRRVAKYIATIGRKLGNSRPLTIVEAEDAFAAVLHGGADPAQIGALLRLISYRGETAPEIAGLTLAARGRALTSFGSTARVADLDWPAYLSPRSLRTPWFLQAACLVARAGYRVVLHGSYASGASGKLEYAADALGIPICLSVAEAHVALDRASIAYLPLAAISPQMQGLLSLYPLFESRSPANSAVHLLNPLAARASFLGVTQPAYRELHRDAAALLGWKDLTVIGSSRDVAEWIPYRSISIHRLVGGEARDQRLQALEEPRAEQRIGLTSFEYWHAVWQGTAHDERATRIVLATAALALMTIERTGEDGFSSTYRKAEMLWNARMK</sequence>
<dbReference type="InterPro" id="IPR036388">
    <property type="entry name" value="WH-like_DNA-bd_sf"/>
</dbReference>
<dbReference type="PROSITE" id="PS50931">
    <property type="entry name" value="HTH_LYSR"/>
    <property type="match status" value="1"/>
</dbReference>
<dbReference type="SUPFAM" id="SSF47648">
    <property type="entry name" value="Nucleoside phosphorylase/phosphoribosyltransferase N-terminal domain"/>
    <property type="match status" value="1"/>
</dbReference>
<keyword evidence="7" id="KW-0804">Transcription</keyword>
<feature type="region of interest" description="Disordered" evidence="8">
    <location>
        <begin position="1"/>
        <end position="21"/>
    </location>
</feature>
<dbReference type="EMBL" id="QGGG01000001">
    <property type="protein sequence ID" value="PWJ86465.1"/>
    <property type="molecule type" value="Genomic_DNA"/>
</dbReference>
<dbReference type="InterPro" id="IPR017459">
    <property type="entry name" value="Glycosyl_Trfase_fam3_N_dom"/>
</dbReference>
<dbReference type="STRING" id="1192868.GCA_000304395_02941"/>
<dbReference type="Gene3D" id="3.40.1030.10">
    <property type="entry name" value="Nucleoside phosphorylase/phosphoribosyltransferase catalytic domain"/>
    <property type="match status" value="1"/>
</dbReference>
<comment type="caution">
    <text evidence="10">The sequence shown here is derived from an EMBL/GenBank/DDBJ whole genome shotgun (WGS) entry which is preliminary data.</text>
</comment>
<dbReference type="OrthoDB" id="528082at2"/>
<dbReference type="InterPro" id="IPR036390">
    <property type="entry name" value="WH_DNA-bd_sf"/>
</dbReference>
<evidence type="ECO:0000313" key="10">
    <source>
        <dbReference type="EMBL" id="PWJ86465.1"/>
    </source>
</evidence>
<dbReference type="PANTHER" id="PTHR30118">
    <property type="entry name" value="HTH-TYPE TRANSCRIPTIONAL REGULATOR LEUO-RELATED"/>
    <property type="match status" value="1"/>
</dbReference>
<evidence type="ECO:0000256" key="7">
    <source>
        <dbReference type="ARBA" id="ARBA00023163"/>
    </source>
</evidence>
<keyword evidence="6" id="KW-0238">DNA-binding</keyword>
<protein>
    <submittedName>
        <fullName evidence="10">Anthranilate phosphoribosyltransferase</fullName>
    </submittedName>
</protein>
<evidence type="ECO:0000256" key="1">
    <source>
        <dbReference type="ARBA" id="ARBA00009437"/>
    </source>
</evidence>
<dbReference type="InterPro" id="IPR050389">
    <property type="entry name" value="LysR-type_TF"/>
</dbReference>
<keyword evidence="11" id="KW-1185">Reference proteome</keyword>
<dbReference type="GO" id="GO:0003700">
    <property type="term" value="F:DNA-binding transcription factor activity"/>
    <property type="evidence" value="ECO:0007669"/>
    <property type="project" value="InterPro"/>
</dbReference>
<keyword evidence="5" id="KW-0805">Transcription regulation</keyword>
<evidence type="ECO:0000256" key="3">
    <source>
        <dbReference type="ARBA" id="ARBA00022676"/>
    </source>
</evidence>
<gene>
    <name evidence="10" type="ORF">C7441_101345</name>
</gene>
<dbReference type="NCBIfam" id="NF006564">
    <property type="entry name" value="PRK09071.1"/>
    <property type="match status" value="1"/>
</dbReference>
<keyword evidence="4 10" id="KW-0808">Transferase</keyword>
<dbReference type="InterPro" id="IPR035902">
    <property type="entry name" value="Nuc_phospho_transferase"/>
</dbReference>
<comment type="similarity">
    <text evidence="1">Belongs to the LysR transcriptional regulatory family.</text>
</comment>
<feature type="compositionally biased region" description="Basic and acidic residues" evidence="8">
    <location>
        <begin position="1"/>
        <end position="15"/>
    </location>
</feature>
<evidence type="ECO:0000259" key="9">
    <source>
        <dbReference type="PROSITE" id="PS50931"/>
    </source>
</evidence>
<dbReference type="Gene3D" id="1.20.970.10">
    <property type="entry name" value="Transferase, Pyrimidine Nucleoside Phosphorylase, Chain C"/>
    <property type="match status" value="1"/>
</dbReference>
<evidence type="ECO:0000256" key="8">
    <source>
        <dbReference type="SAM" id="MobiDB-lite"/>
    </source>
</evidence>
<dbReference type="PANTHER" id="PTHR30118:SF15">
    <property type="entry name" value="TRANSCRIPTIONAL REGULATORY PROTEIN"/>
    <property type="match status" value="1"/>
</dbReference>
<evidence type="ECO:0000256" key="6">
    <source>
        <dbReference type="ARBA" id="ARBA00023125"/>
    </source>
</evidence>
<reference evidence="10 11" key="1">
    <citation type="submission" date="2018-05" db="EMBL/GenBank/DDBJ databases">
        <title>Genomic Encyclopedia of Type Strains, Phase IV (KMG-IV): sequencing the most valuable type-strain genomes for metagenomic binning, comparative biology and taxonomic classification.</title>
        <authorList>
            <person name="Goeker M."/>
        </authorList>
    </citation>
    <scope>NUCLEOTIDE SEQUENCE [LARGE SCALE GENOMIC DNA]</scope>
    <source>
        <strain evidence="10 11">DSM 6986</strain>
    </source>
</reference>
<evidence type="ECO:0000256" key="5">
    <source>
        <dbReference type="ARBA" id="ARBA00023015"/>
    </source>
</evidence>
<dbReference type="GO" id="GO:0003677">
    <property type="term" value="F:DNA binding"/>
    <property type="evidence" value="ECO:0007669"/>
    <property type="project" value="UniProtKB-KW"/>
</dbReference>
<evidence type="ECO:0000313" key="11">
    <source>
        <dbReference type="Proteomes" id="UP000245396"/>
    </source>
</evidence>
<keyword evidence="3 10" id="KW-0328">Glycosyltransferase</keyword>
<evidence type="ECO:0000256" key="2">
    <source>
        <dbReference type="ARBA" id="ARBA00022458"/>
    </source>
</evidence>